<dbReference type="STRING" id="58919.A0A316Z1K1"/>
<sequence>MKYIIVSGGVISGIGKGVIASSTGLLLKMLGLKVTAIKIDPYMNIDAGTMAPTEHGEVYVLNDGGEADLDLGNYERYLDVTLARDNNITTGKIYREVIEKERRGDYLGKTVQIVPHLTSAIQDWIERVAVQPVDETGSEPDVCIVELGGTVGDIESAPFVEAMRQFQFRVGQENFALIHVSLVPVVGGEQKTKPTQAAIRDLRGLGLVPDMIAARCATPLDRSVINKLSMFCHVGPEQVMAVHDVGSTYHVPLLLEQQGMVHFFQRRLKLDVEHGIPQPSIQRGLELKTQWRELTVGHDRLFDKVEIVLVGKYTSLQDSYMSVVKSLEHSAMRVNRKLVLKWVEAGDLEAGMEADNPVRYHEAWHSVCSATGILIPGGFGSRGTEGMISAAAWARSKRVPFLGICLGFQVAVIEYARNVCGIKDAGSSELDAECASPVVIYMPEISKTHLGGTMRLGLRPSLFSEGSEKWSRIRKLYGGEPVVWERHRHRYEINPEYIERIERGDPSRSAGATPPSGGHARPVTPQNQTGRSGPRSLPTSPSLGSDAFSSILPQARAEGEGSRDTLRFVGRSESGERMQIAELVEHPYFVGMQAHPEFASRPLNPSPPFLGFVAAAVSQEALQEQMARQKNFRPPHPKARMLLESEAQRLQEQQGQTALPQEEKSAQTPPGVATPVRGRSPKAPGPNGVSTKAN</sequence>
<dbReference type="PANTHER" id="PTHR11550">
    <property type="entry name" value="CTP SYNTHASE"/>
    <property type="match status" value="1"/>
</dbReference>
<evidence type="ECO:0000256" key="8">
    <source>
        <dbReference type="ARBA" id="ARBA00047781"/>
    </source>
</evidence>
<evidence type="ECO:0000256" key="3">
    <source>
        <dbReference type="ARBA" id="ARBA00022598"/>
    </source>
</evidence>
<dbReference type="SUPFAM" id="SSF52540">
    <property type="entry name" value="P-loop containing nucleoside triphosphate hydrolases"/>
    <property type="match status" value="1"/>
</dbReference>
<dbReference type="NCBIfam" id="TIGR00337">
    <property type="entry name" value="PyrG"/>
    <property type="match status" value="1"/>
</dbReference>
<dbReference type="RefSeq" id="XP_025595690.1">
    <property type="nucleotide sequence ID" value="XM_025743297.1"/>
</dbReference>
<dbReference type="CDD" id="cd03113">
    <property type="entry name" value="CTPS_N"/>
    <property type="match status" value="1"/>
</dbReference>
<name>A0A316Z1K1_9BASI</name>
<dbReference type="GO" id="GO:0005737">
    <property type="term" value="C:cytoplasm"/>
    <property type="evidence" value="ECO:0007669"/>
    <property type="project" value="TreeGrafter"/>
</dbReference>
<dbReference type="GeneID" id="37270841"/>
<proteinExistence type="inferred from homology"/>
<dbReference type="InterPro" id="IPR017926">
    <property type="entry name" value="GATASE"/>
</dbReference>
<feature type="region of interest" description="Disordered" evidence="10">
    <location>
        <begin position="501"/>
        <end position="547"/>
    </location>
</feature>
<dbReference type="CDD" id="cd01746">
    <property type="entry name" value="GATase1_CTP_Synthase"/>
    <property type="match status" value="1"/>
</dbReference>
<keyword evidence="5 9" id="KW-0067">ATP-binding</keyword>
<dbReference type="PANTHER" id="PTHR11550:SF0">
    <property type="entry name" value="CTP SYNTHASE-RELATED"/>
    <property type="match status" value="1"/>
</dbReference>
<dbReference type="Pfam" id="PF06418">
    <property type="entry name" value="CTP_synth_N"/>
    <property type="match status" value="1"/>
</dbReference>
<dbReference type="FunFam" id="3.40.50.880:FF:000069">
    <property type="entry name" value="CTP synthase"/>
    <property type="match status" value="1"/>
</dbReference>
<dbReference type="EMBL" id="KZ819304">
    <property type="protein sequence ID" value="PWN95411.1"/>
    <property type="molecule type" value="Genomic_DNA"/>
</dbReference>
<evidence type="ECO:0000256" key="7">
    <source>
        <dbReference type="ARBA" id="ARBA00022975"/>
    </source>
</evidence>
<comment type="pathway">
    <text evidence="1 9">Pyrimidine metabolism; CTP biosynthesis via de novo pathway; CTP from UDP: step 2/2.</text>
</comment>
<protein>
    <recommendedName>
        <fullName evidence="9">CTP synthase</fullName>
        <ecNumber evidence="9">6.3.4.2</ecNumber>
    </recommendedName>
    <alternativeName>
        <fullName evidence="9">UTP--ammonia ligase</fullName>
    </alternativeName>
</protein>
<dbReference type="UniPathway" id="UPA00159">
    <property type="reaction ID" value="UER00277"/>
</dbReference>
<comment type="function">
    <text evidence="9">Catalyzes the ATP-dependent amination of UTP to CTP with either L-glutamine or ammonia as the source of nitrogen.</text>
</comment>
<evidence type="ECO:0000256" key="1">
    <source>
        <dbReference type="ARBA" id="ARBA00005171"/>
    </source>
</evidence>
<accession>A0A316Z1K1</accession>
<keyword evidence="7 9" id="KW-0665">Pyrimidine biosynthesis</keyword>
<evidence type="ECO:0000256" key="6">
    <source>
        <dbReference type="ARBA" id="ARBA00022962"/>
    </source>
</evidence>
<evidence type="ECO:0000256" key="2">
    <source>
        <dbReference type="ARBA" id="ARBA00007533"/>
    </source>
</evidence>
<dbReference type="InterPro" id="IPR017456">
    <property type="entry name" value="CTP_synthase_N"/>
</dbReference>
<keyword evidence="14" id="KW-1185">Reference proteome</keyword>
<dbReference type="InterPro" id="IPR033828">
    <property type="entry name" value="GATase1_CTP_Synthase"/>
</dbReference>
<dbReference type="GO" id="GO:0044210">
    <property type="term" value="P:'de novo' CTP biosynthetic process"/>
    <property type="evidence" value="ECO:0007669"/>
    <property type="project" value="UniProtKB-UniRule"/>
</dbReference>
<reference evidence="13 14" key="1">
    <citation type="journal article" date="2018" name="Mol. Biol. Evol.">
        <title>Broad Genomic Sampling Reveals a Smut Pathogenic Ancestry of the Fungal Clade Ustilaginomycotina.</title>
        <authorList>
            <person name="Kijpornyongpan T."/>
            <person name="Mondo S.J."/>
            <person name="Barry K."/>
            <person name="Sandor L."/>
            <person name="Lee J."/>
            <person name="Lipzen A."/>
            <person name="Pangilinan J."/>
            <person name="LaButti K."/>
            <person name="Hainaut M."/>
            <person name="Henrissat B."/>
            <person name="Grigoriev I.V."/>
            <person name="Spatafora J.W."/>
            <person name="Aime M.C."/>
        </authorList>
    </citation>
    <scope>NUCLEOTIDE SEQUENCE [LARGE SCALE GENOMIC DNA]</scope>
    <source>
        <strain evidence="13 14">MCA 4186</strain>
    </source>
</reference>
<dbReference type="GO" id="GO:0097268">
    <property type="term" value="C:cytoophidium"/>
    <property type="evidence" value="ECO:0007669"/>
    <property type="project" value="TreeGrafter"/>
</dbReference>
<evidence type="ECO:0000256" key="9">
    <source>
        <dbReference type="RuleBase" id="RU810713"/>
    </source>
</evidence>
<keyword evidence="3 9" id="KW-0436">Ligase</keyword>
<dbReference type="GO" id="GO:0003883">
    <property type="term" value="F:CTP synthase activity"/>
    <property type="evidence" value="ECO:0007669"/>
    <property type="project" value="UniProtKB-UniRule"/>
</dbReference>
<evidence type="ECO:0000256" key="4">
    <source>
        <dbReference type="ARBA" id="ARBA00022741"/>
    </source>
</evidence>
<keyword evidence="6 9" id="KW-0315">Glutamine amidotransferase</keyword>
<evidence type="ECO:0000259" key="12">
    <source>
        <dbReference type="Pfam" id="PF06418"/>
    </source>
</evidence>
<feature type="compositionally biased region" description="Polar residues" evidence="10">
    <location>
        <begin position="650"/>
        <end position="659"/>
    </location>
</feature>
<dbReference type="EC" id="6.3.4.2" evidence="9"/>
<evidence type="ECO:0000259" key="11">
    <source>
        <dbReference type="Pfam" id="PF00117"/>
    </source>
</evidence>
<feature type="compositionally biased region" description="Polar residues" evidence="10">
    <location>
        <begin position="524"/>
        <end position="547"/>
    </location>
</feature>
<evidence type="ECO:0000313" key="13">
    <source>
        <dbReference type="EMBL" id="PWN95411.1"/>
    </source>
</evidence>
<organism evidence="13 14">
    <name type="scientific">Tilletiopsis washingtonensis</name>
    <dbReference type="NCBI Taxonomy" id="58919"/>
    <lineage>
        <taxon>Eukaryota</taxon>
        <taxon>Fungi</taxon>
        <taxon>Dikarya</taxon>
        <taxon>Basidiomycota</taxon>
        <taxon>Ustilaginomycotina</taxon>
        <taxon>Exobasidiomycetes</taxon>
        <taxon>Entylomatales</taxon>
        <taxon>Entylomatales incertae sedis</taxon>
        <taxon>Tilletiopsis</taxon>
    </lineage>
</organism>
<evidence type="ECO:0000256" key="10">
    <source>
        <dbReference type="SAM" id="MobiDB-lite"/>
    </source>
</evidence>
<dbReference type="InterPro" id="IPR027417">
    <property type="entry name" value="P-loop_NTPase"/>
</dbReference>
<comment type="catalytic activity">
    <reaction evidence="8 9">
        <text>UTP + L-glutamine + ATP + H2O = CTP + L-glutamate + ADP + phosphate + 2 H(+)</text>
        <dbReference type="Rhea" id="RHEA:26426"/>
        <dbReference type="ChEBI" id="CHEBI:15377"/>
        <dbReference type="ChEBI" id="CHEBI:15378"/>
        <dbReference type="ChEBI" id="CHEBI:29985"/>
        <dbReference type="ChEBI" id="CHEBI:30616"/>
        <dbReference type="ChEBI" id="CHEBI:37563"/>
        <dbReference type="ChEBI" id="CHEBI:43474"/>
        <dbReference type="ChEBI" id="CHEBI:46398"/>
        <dbReference type="ChEBI" id="CHEBI:58359"/>
        <dbReference type="ChEBI" id="CHEBI:456216"/>
        <dbReference type="EC" id="6.3.4.2"/>
    </reaction>
</comment>
<gene>
    <name evidence="13" type="ORF">FA09DRAFT_332060</name>
</gene>
<dbReference type="Pfam" id="PF00117">
    <property type="entry name" value="GATase"/>
    <property type="match status" value="1"/>
</dbReference>
<dbReference type="NCBIfam" id="NF003792">
    <property type="entry name" value="PRK05380.1"/>
    <property type="match status" value="1"/>
</dbReference>
<comment type="similarity">
    <text evidence="2 9">Belongs to the CTP synthase family.</text>
</comment>
<feature type="compositionally biased region" description="Basic residues" evidence="10">
    <location>
        <begin position="630"/>
        <end position="639"/>
    </location>
</feature>
<dbReference type="GO" id="GO:0042802">
    <property type="term" value="F:identical protein binding"/>
    <property type="evidence" value="ECO:0007669"/>
    <property type="project" value="TreeGrafter"/>
</dbReference>
<dbReference type="Gene3D" id="3.40.50.880">
    <property type="match status" value="2"/>
</dbReference>
<dbReference type="GO" id="GO:0005524">
    <property type="term" value="F:ATP binding"/>
    <property type="evidence" value="ECO:0007669"/>
    <property type="project" value="UniProtKB-KW"/>
</dbReference>
<dbReference type="OrthoDB" id="1739076at2759"/>
<evidence type="ECO:0000313" key="14">
    <source>
        <dbReference type="Proteomes" id="UP000245946"/>
    </source>
</evidence>
<dbReference type="InterPro" id="IPR029062">
    <property type="entry name" value="Class_I_gatase-like"/>
</dbReference>
<dbReference type="GO" id="GO:0019856">
    <property type="term" value="P:pyrimidine nucleobase biosynthetic process"/>
    <property type="evidence" value="ECO:0007669"/>
    <property type="project" value="TreeGrafter"/>
</dbReference>
<dbReference type="Proteomes" id="UP000245946">
    <property type="component" value="Unassembled WGS sequence"/>
</dbReference>
<dbReference type="SUPFAM" id="SSF52317">
    <property type="entry name" value="Class I glutamine amidotransferase-like"/>
    <property type="match status" value="2"/>
</dbReference>
<evidence type="ECO:0000256" key="5">
    <source>
        <dbReference type="ARBA" id="ARBA00022840"/>
    </source>
</evidence>
<dbReference type="InterPro" id="IPR004468">
    <property type="entry name" value="CTP_synthase"/>
</dbReference>
<feature type="domain" description="Glutamine amidotransferase" evidence="11">
    <location>
        <begin position="316"/>
        <end position="496"/>
    </location>
</feature>
<feature type="domain" description="CTP synthase N-terminal" evidence="12">
    <location>
        <begin position="2"/>
        <end position="270"/>
    </location>
</feature>
<dbReference type="AlphaFoldDB" id="A0A316Z1K1"/>
<feature type="region of interest" description="Disordered" evidence="10">
    <location>
        <begin position="624"/>
        <end position="694"/>
    </location>
</feature>
<dbReference type="PROSITE" id="PS51273">
    <property type="entry name" value="GATASE_TYPE_1"/>
    <property type="match status" value="1"/>
</dbReference>
<dbReference type="FunFam" id="3.40.50.300:FF:000207">
    <property type="entry name" value="CTP synthase"/>
    <property type="match status" value="1"/>
</dbReference>
<dbReference type="Gene3D" id="3.40.50.300">
    <property type="entry name" value="P-loop containing nucleotide triphosphate hydrolases"/>
    <property type="match status" value="1"/>
</dbReference>
<keyword evidence="4 9" id="KW-0547">Nucleotide-binding</keyword>